<dbReference type="InterPro" id="IPR029061">
    <property type="entry name" value="THDP-binding"/>
</dbReference>
<dbReference type="PANTHER" id="PTHR48084:SF3">
    <property type="entry name" value="SUBUNIT OF PYRUVATE:FLAVODOXIN OXIDOREDUCTASE"/>
    <property type="match status" value="1"/>
</dbReference>
<evidence type="ECO:0000256" key="5">
    <source>
        <dbReference type="ARBA" id="ARBA00023004"/>
    </source>
</evidence>
<dbReference type="Pfam" id="PF20169">
    <property type="entry name" value="DUF6537"/>
    <property type="match status" value="1"/>
</dbReference>
<evidence type="ECO:0000259" key="8">
    <source>
        <dbReference type="Pfam" id="PF02775"/>
    </source>
</evidence>
<dbReference type="Proteomes" id="UP001239909">
    <property type="component" value="Unassembled WGS sequence"/>
</dbReference>
<keyword evidence="6" id="KW-0411">Iron-sulfur</keyword>
<dbReference type="InterPro" id="IPR002880">
    <property type="entry name" value="Pyrv_Fd/Flavodoxin_OxRdtase_N"/>
</dbReference>
<organism evidence="10 11">
    <name type="scientific">Paralimibaculum aggregatum</name>
    <dbReference type="NCBI Taxonomy" id="3036245"/>
    <lineage>
        <taxon>Bacteria</taxon>
        <taxon>Pseudomonadati</taxon>
        <taxon>Pseudomonadota</taxon>
        <taxon>Alphaproteobacteria</taxon>
        <taxon>Rhodobacterales</taxon>
        <taxon>Paracoccaceae</taxon>
        <taxon>Paralimibaculum</taxon>
    </lineage>
</organism>
<evidence type="ECO:0000256" key="6">
    <source>
        <dbReference type="ARBA" id="ARBA00023014"/>
    </source>
</evidence>
<gene>
    <name evidence="10" type="ORF">LNKW23_09960</name>
</gene>
<evidence type="ECO:0000313" key="11">
    <source>
        <dbReference type="Proteomes" id="UP001239909"/>
    </source>
</evidence>
<feature type="domain" description="Pyruvate/ketoisovalerate oxidoreductase catalytic" evidence="7">
    <location>
        <begin position="715"/>
        <end position="902"/>
    </location>
</feature>
<dbReference type="InterPro" id="IPR011766">
    <property type="entry name" value="TPP_enzyme_TPP-bd"/>
</dbReference>
<evidence type="ECO:0000256" key="4">
    <source>
        <dbReference type="ARBA" id="ARBA00023002"/>
    </source>
</evidence>
<keyword evidence="2" id="KW-0479">Metal-binding</keyword>
<name>A0ABQ6LEL3_9RHOB</name>
<sequence>MDLRDVRLSDRYDLGKSPVLLSGTQALVRATLMQRARDAAAGIDTAGYVTGYRGSPLGGVDGAFGAARKPLEAANVRFHSGLNEDLAATALWGTQQAELRGEGRHQGVFGLWYGKGPGVDRTGDVFRHANLAGTSPHGGVLAAMGDDHTCESSTTCHQSEMAFMDAMIPILSPAGVQELLDMMMAGWEMSRFSGCWVGIKAIKDIVEATAVVDGDPHRMRLVRPEDFEMPQGGLGIRLGDTPQTQEARLHDHKRFAAQAFARANGLDRRVHGARGARIGIAASGKSWMDTVHALEMLGITGDLEALGITTYKVGLVWPLESQRLTEWAEGLDLVIVVEEKRAIIETQVKEILYNRPARPRVVGWKDETGQVLFSVKMDLNPGQIAEGIARMLAREGVSHPAIEPALARLRAAAETGRAPVLAERKPWFCAGCPHNSSTAIPEGSRAYAGIGCHYMVQWMDRGTEGFTHMGGEGANWIGEAPFSRRGHVFQNLGDGTFNHSGLMAIRAAVYSGVNITYKILYNDAVAMTGGQRNDGGLDAGKIARECQAAGVARVVAVRDEKEEAADLPANIAVFERADLDAVQRELAETPGCTVLLYIQTCAAEKRRRRKRGLAADPEERVFINPSVCEGCGDCGVQSNCVAILPHETPLGRKRRIDQSACNKDFSCLKGFCPSFVTVTGARPKAAAGTLDLPAIPEPEVLALDRQYGLMITGIGGTGVVTIGAILSMAAHLEGKAASEMQMAGLAQKGGAVAIHCRLAPEPEAITAVRIAVGEADAVIGGDMVVTAAPKTLGMMARGRTGVILNTQETVTGAFTHDPEFRLPSRRLRTAVEAQVGAEAVRALDATRLATVLLGDAIFGNMALLGAAWQAGLVPLSKAAILKAIELNGAAVEGNTRAFELGRWAVAEPEAALAAIAAPAPAEETLAEKIARRADHLTGFQNARLARKYRDFVAKAEAAGGAPLAEAVAEGYFKLLAYKDEYEVARLHSETLEAALSEEFDGVDRVTFHMAPPLLSRMGPDGRPRKRRFGPWMRTALGLLRRGKVLRGTVLDPFGYSAERRAERRAIRDYARLMRRIFKAVTPGTLETAVALARLPLEIRGFGPVKAEAAERAAEKQAALLAQFEAGPPAPLAQAAE</sequence>
<feature type="domain" description="DUF6537" evidence="9">
    <location>
        <begin position="925"/>
        <end position="1116"/>
    </location>
</feature>
<protein>
    <submittedName>
        <fullName evidence="10">Indolepyruvate ferredoxin oxidoreductase family protein</fullName>
    </submittedName>
</protein>
<dbReference type="InterPro" id="IPR046667">
    <property type="entry name" value="DUF6537"/>
</dbReference>
<keyword evidence="2" id="KW-0004">4Fe-4S</keyword>
<evidence type="ECO:0000256" key="2">
    <source>
        <dbReference type="ARBA" id="ARBA00022485"/>
    </source>
</evidence>
<dbReference type="CDD" id="cd07034">
    <property type="entry name" value="TPP_PYR_PFOR_IOR-alpha_like"/>
    <property type="match status" value="1"/>
</dbReference>
<accession>A0ABQ6LEL3</accession>
<dbReference type="Pfam" id="PF02775">
    <property type="entry name" value="TPP_enzyme_C"/>
    <property type="match status" value="1"/>
</dbReference>
<keyword evidence="1" id="KW-0813">Transport</keyword>
<comment type="caution">
    <text evidence="10">The sequence shown here is derived from an EMBL/GenBank/DDBJ whole genome shotgun (WGS) entry which is preliminary data.</text>
</comment>
<proteinExistence type="predicted"/>
<keyword evidence="5" id="KW-0408">Iron</keyword>
<evidence type="ECO:0000256" key="3">
    <source>
        <dbReference type="ARBA" id="ARBA00022982"/>
    </source>
</evidence>
<reference evidence="10 11" key="1">
    <citation type="submission" date="2023-04" db="EMBL/GenBank/DDBJ databases">
        <title>Marinoamorphus aggregata gen. nov., sp. Nov., isolate from tissue of brittle star Ophioplocus japonicus.</title>
        <authorList>
            <person name="Kawano K."/>
            <person name="Sawayama S."/>
            <person name="Nakagawa S."/>
        </authorList>
    </citation>
    <scope>NUCLEOTIDE SEQUENCE [LARGE SCALE GENOMIC DNA]</scope>
    <source>
        <strain evidence="10 11">NKW23</strain>
    </source>
</reference>
<dbReference type="RefSeq" id="WP_285670499.1">
    <property type="nucleotide sequence ID" value="NZ_BSYI01000005.1"/>
</dbReference>
<dbReference type="NCBIfam" id="NF009589">
    <property type="entry name" value="PRK13030.1"/>
    <property type="match status" value="1"/>
</dbReference>
<evidence type="ECO:0000256" key="1">
    <source>
        <dbReference type="ARBA" id="ARBA00022448"/>
    </source>
</evidence>
<dbReference type="EMBL" id="BSYI01000005">
    <property type="protein sequence ID" value="GMG81783.1"/>
    <property type="molecule type" value="Genomic_DNA"/>
</dbReference>
<dbReference type="InterPro" id="IPR009014">
    <property type="entry name" value="Transketo_C/PFOR_II"/>
</dbReference>
<keyword evidence="4" id="KW-0560">Oxidoreductase</keyword>
<dbReference type="Gene3D" id="3.40.50.970">
    <property type="match status" value="2"/>
</dbReference>
<dbReference type="InterPro" id="IPR002869">
    <property type="entry name" value="Pyrv_flavodox_OxRed_cen"/>
</dbReference>
<dbReference type="NCBIfam" id="NF009588">
    <property type="entry name" value="PRK13029.1"/>
    <property type="match status" value="1"/>
</dbReference>
<dbReference type="SUPFAM" id="SSF52518">
    <property type="entry name" value="Thiamin diphosphate-binding fold (THDP-binding)"/>
    <property type="match status" value="2"/>
</dbReference>
<dbReference type="SUPFAM" id="SSF52922">
    <property type="entry name" value="TK C-terminal domain-like"/>
    <property type="match status" value="1"/>
</dbReference>
<keyword evidence="3" id="KW-0249">Electron transport</keyword>
<keyword evidence="11" id="KW-1185">Reference proteome</keyword>
<dbReference type="Gene3D" id="3.40.920.10">
    <property type="entry name" value="Pyruvate-ferredoxin oxidoreductase, PFOR, domain III"/>
    <property type="match status" value="1"/>
</dbReference>
<dbReference type="InterPro" id="IPR051457">
    <property type="entry name" value="2-oxoacid:Fd_oxidoreductase"/>
</dbReference>
<dbReference type="SUPFAM" id="SSF53323">
    <property type="entry name" value="Pyruvate-ferredoxin oxidoreductase, PFOR, domain III"/>
    <property type="match status" value="1"/>
</dbReference>
<feature type="domain" description="Thiamine pyrophosphate enzyme TPP-binding" evidence="8">
    <location>
        <begin position="449"/>
        <end position="537"/>
    </location>
</feature>
<evidence type="ECO:0000259" key="9">
    <source>
        <dbReference type="Pfam" id="PF20169"/>
    </source>
</evidence>
<evidence type="ECO:0000259" key="7">
    <source>
        <dbReference type="Pfam" id="PF01558"/>
    </source>
</evidence>
<dbReference type="Pfam" id="PF01558">
    <property type="entry name" value="POR"/>
    <property type="match status" value="1"/>
</dbReference>
<evidence type="ECO:0000313" key="10">
    <source>
        <dbReference type="EMBL" id="GMG81783.1"/>
    </source>
</evidence>
<dbReference type="PANTHER" id="PTHR48084">
    <property type="entry name" value="2-OXOGLUTARATE OXIDOREDUCTASE SUBUNIT KORB-RELATED"/>
    <property type="match status" value="1"/>
</dbReference>
<dbReference type="InterPro" id="IPR019752">
    <property type="entry name" value="Pyrv/ketoisovalerate_OxRed_cat"/>
</dbReference>